<evidence type="ECO:0000256" key="2">
    <source>
        <dbReference type="ARBA" id="ARBA00004906"/>
    </source>
</evidence>
<evidence type="ECO:0000256" key="10">
    <source>
        <dbReference type="RuleBase" id="RU000519"/>
    </source>
</evidence>
<dbReference type="FunFam" id="3.40.50.720:FF:000015">
    <property type="entry name" value="Ubiquitin-activating enzyme E1 1"/>
    <property type="match status" value="1"/>
</dbReference>
<dbReference type="FunFam" id="3.50.50.80:FF:000001">
    <property type="entry name" value="ubiquitin-like modifier-activating enzyme 1"/>
    <property type="match status" value="1"/>
</dbReference>
<dbReference type="GO" id="GO:0005634">
    <property type="term" value="C:nucleus"/>
    <property type="evidence" value="ECO:0007669"/>
    <property type="project" value="TreeGrafter"/>
</dbReference>
<evidence type="ECO:0000256" key="9">
    <source>
        <dbReference type="PROSITE-ProRule" id="PRU10132"/>
    </source>
</evidence>
<dbReference type="GO" id="GO:0004839">
    <property type="term" value="F:ubiquitin activating enzyme activity"/>
    <property type="evidence" value="ECO:0007669"/>
    <property type="project" value="UniProtKB-EC"/>
</dbReference>
<evidence type="ECO:0000259" key="11">
    <source>
        <dbReference type="SMART" id="SM00985"/>
    </source>
</evidence>
<comment type="pathway">
    <text evidence="2">Protein modification; protein ubiquitination.</text>
</comment>
<dbReference type="InterPro" id="IPR033127">
    <property type="entry name" value="UBQ-activ_enz_E1_Cys_AS"/>
</dbReference>
<reference evidence="12 13" key="1">
    <citation type="journal article" date="2010" name="Nature">
        <title>The Ectocarpus genome and the independent evolution of multicellularity in brown algae.</title>
        <authorList>
            <person name="Cock J.M."/>
            <person name="Sterck L."/>
            <person name="Rouze P."/>
            <person name="Scornet D."/>
            <person name="Allen A.E."/>
            <person name="Amoutzias G."/>
            <person name="Anthouard V."/>
            <person name="Artiguenave F."/>
            <person name="Aury J.M."/>
            <person name="Badger J.H."/>
            <person name="Beszteri B."/>
            <person name="Billiau K."/>
            <person name="Bonnet E."/>
            <person name="Bothwell J.H."/>
            <person name="Bowler C."/>
            <person name="Boyen C."/>
            <person name="Brownlee C."/>
            <person name="Carrano C.J."/>
            <person name="Charrier B."/>
            <person name="Cho G.Y."/>
            <person name="Coelho S.M."/>
            <person name="Collen J."/>
            <person name="Corre E."/>
            <person name="Da Silva C."/>
            <person name="Delage L."/>
            <person name="Delaroque N."/>
            <person name="Dittami S.M."/>
            <person name="Doulbeau S."/>
            <person name="Elias M."/>
            <person name="Farnham G."/>
            <person name="Gachon C.M."/>
            <person name="Gschloessl B."/>
            <person name="Heesch S."/>
            <person name="Jabbari K."/>
            <person name="Jubin C."/>
            <person name="Kawai H."/>
            <person name="Kimura K."/>
            <person name="Kloareg B."/>
            <person name="Kupper F.C."/>
            <person name="Lang D."/>
            <person name="Le Bail A."/>
            <person name="Leblanc C."/>
            <person name="Lerouge P."/>
            <person name="Lohr M."/>
            <person name="Lopez P.J."/>
            <person name="Martens C."/>
            <person name="Maumus F."/>
            <person name="Michel G."/>
            <person name="Miranda-Saavedra D."/>
            <person name="Morales J."/>
            <person name="Moreau H."/>
            <person name="Motomura T."/>
            <person name="Nagasato C."/>
            <person name="Napoli C.A."/>
            <person name="Nelson D.R."/>
            <person name="Nyvall-Collen P."/>
            <person name="Peters A.F."/>
            <person name="Pommier C."/>
            <person name="Potin P."/>
            <person name="Poulain J."/>
            <person name="Quesneville H."/>
            <person name="Read B."/>
            <person name="Rensing S.A."/>
            <person name="Ritter A."/>
            <person name="Rousvoal S."/>
            <person name="Samanta M."/>
            <person name="Samson G."/>
            <person name="Schroeder D.C."/>
            <person name="Segurens B."/>
            <person name="Strittmatter M."/>
            <person name="Tonon T."/>
            <person name="Tregear J.W."/>
            <person name="Valentin K."/>
            <person name="von Dassow P."/>
            <person name="Yamagishi T."/>
            <person name="Van de Peer Y."/>
            <person name="Wincker P."/>
        </authorList>
    </citation>
    <scope>NUCLEOTIDE SEQUENCE [LARGE SCALE GENOMIC DNA]</scope>
    <source>
        <strain evidence="13">Ec32 / CCAP1310/4</strain>
    </source>
</reference>
<keyword evidence="5 10" id="KW-0436">Ligase</keyword>
<keyword evidence="6 10" id="KW-0547">Nucleotide-binding</keyword>
<feature type="domain" description="Ubiquitin-activating enzyme E1 C-terminal" evidence="11">
    <location>
        <begin position="900"/>
        <end position="1031"/>
    </location>
</feature>
<dbReference type="Gene3D" id="3.50.50.80">
    <property type="entry name" value="Ubiquitin-activating enzyme E1, inactive adenylation domain, subdomain 1"/>
    <property type="match status" value="1"/>
</dbReference>
<dbReference type="InterPro" id="IPR042449">
    <property type="entry name" value="Ub-E1_IAD_1"/>
</dbReference>
<dbReference type="PANTHER" id="PTHR10953">
    <property type="entry name" value="UBIQUITIN-ACTIVATING ENZYME E1"/>
    <property type="match status" value="1"/>
</dbReference>
<evidence type="ECO:0000313" key="12">
    <source>
        <dbReference type="EMBL" id="CBJ48812.1"/>
    </source>
</evidence>
<dbReference type="OMA" id="GANLHAF"/>
<dbReference type="EMBL" id="FN648696">
    <property type="protein sequence ID" value="CBJ48812.1"/>
    <property type="molecule type" value="Genomic_DNA"/>
</dbReference>
<dbReference type="Proteomes" id="UP000002630">
    <property type="component" value="Linkage Group LG14"/>
</dbReference>
<dbReference type="GO" id="GO:0006974">
    <property type="term" value="P:DNA damage response"/>
    <property type="evidence" value="ECO:0007669"/>
    <property type="project" value="TreeGrafter"/>
</dbReference>
<evidence type="ECO:0000256" key="1">
    <source>
        <dbReference type="ARBA" id="ARBA00000488"/>
    </source>
</evidence>
<dbReference type="EMBL" id="FN649739">
    <property type="protein sequence ID" value="CBJ48812.1"/>
    <property type="molecule type" value="Genomic_DNA"/>
</dbReference>
<dbReference type="UniPathway" id="UPA00143"/>
<name>D7G2V5_ECTSI</name>
<dbReference type="PROSITE" id="PS00865">
    <property type="entry name" value="UBIQUITIN_ACTIVAT_2"/>
    <property type="match status" value="1"/>
</dbReference>
<dbReference type="InterPro" id="IPR042063">
    <property type="entry name" value="Ubi_acti_E1_SCCH"/>
</dbReference>
<dbReference type="STRING" id="2880.D7G2V5"/>
<proteinExistence type="inferred from homology"/>
<dbReference type="FunCoup" id="D7G2V5">
    <property type="interactions" value="368"/>
</dbReference>
<dbReference type="PROSITE" id="PS00536">
    <property type="entry name" value="UBIQUITIN_ACTIVAT_1"/>
    <property type="match status" value="1"/>
</dbReference>
<dbReference type="FunFam" id="3.10.290.60:FF:000001">
    <property type="entry name" value="Ubiquitin-activating enzyme E1 2"/>
    <property type="match status" value="1"/>
</dbReference>
<keyword evidence="8 10" id="KW-0067">ATP-binding</keyword>
<accession>D7G2V5</accession>
<dbReference type="Pfam" id="PF09358">
    <property type="entry name" value="E1_UFD"/>
    <property type="match status" value="1"/>
</dbReference>
<sequence length="1036" mass="113759">MPPDPAEGGKAVEAGGGGSKAGVDESLYSRQLYVMGHEAQRRMATSNVLIVGANGLGAEVAKNVILAGVKSVTLLDDGPAEWSDLSAQFYLSEADLGKPRAAACVSKLAELNRYVGVSTTTGEVTEAMIGSYQAVVMIDAPLDEQLRVNDICHAKGVCFISCDARGVFAYAFCDFGEAFVVSDTDGNQAASCVVSSVTKDAVGLVTVMDDQRHNLVTGDVVTFNSIQGMTELEGREFTITEKGPFSFEIDCDTSSLGTFVSGYVNQVKKPSTLSFLPLREALSKPEPFMETDFAKIGRPGVLHQAFRGLDKYRADKGSLPEAGDMEQAEAVFELTKGFDEDGGFKVEGLDDSKDVILRLSLGARGVLNPVCATMGGIVGQEVLKACSGKFSPIRQWMYYDAFEALPEEPLAKEEVQPLGCRYDGSIMVFGKTMQDLLGKQKLFLVGAGAIGCEMLKNWAMMGVGCDGDGQVHVTDMDNIEKSNLSRQFLFRESDIGRAKSLTAAGAVRAMNPSLNIKPYEAKCAQETEELFSDDFYSGLSAVCTALDNVEARLYMDQRCLFYRKPMLESGTLGTKGNTQIVVPYLTENYGASRDPPEKSIPVCTLKNFPNQIEHTLQWSRDWFEGCFKQNAEDVNQYLQDPNYTTFLNSQHNTKLETLTRISESLDSSRPSSFGDCIKWARLQFQTRFHNEIAQLLHNFPVDSVTSSGNPFWSGAKRPPCPLDFDPNDVLHMSFVKGAAVLLALMYGIEPPTDDAVYALTLSEMEVPVFKPVDGVKIATTEAEAKEQGAGGGGGGGGAQLEDVDAQCERMLGELPKPADMKDFRLEVVEFDKDLDEHMEFVTAASNLRARVYKIPEADMHRSRQIAGKIIPAIATTTALVTGLVCMEVYKIMQEKPLESYKNWFLNLALPQFSCSEPLPPAKTATMIKGSEWKWSAWDSLELEGADITLQQLFDIMKEKYGLEVTMLSHGVSILYSFFASKKKIAERLPMTLPKIVELVTKKDIPASQRYLIFEVCVSDMETDDEREVPYIRLKLR</sequence>
<dbReference type="Gene3D" id="2.40.30.180">
    <property type="entry name" value="Ubiquitin-activating enzyme E1, FCCH domain"/>
    <property type="match status" value="1"/>
</dbReference>
<dbReference type="InParanoid" id="D7G2V5"/>
<dbReference type="AlphaFoldDB" id="D7G2V5"/>
<organism evidence="12 13">
    <name type="scientific">Ectocarpus siliculosus</name>
    <name type="common">Brown alga</name>
    <name type="synonym">Conferva siliculosa</name>
    <dbReference type="NCBI Taxonomy" id="2880"/>
    <lineage>
        <taxon>Eukaryota</taxon>
        <taxon>Sar</taxon>
        <taxon>Stramenopiles</taxon>
        <taxon>Ochrophyta</taxon>
        <taxon>PX clade</taxon>
        <taxon>Phaeophyceae</taxon>
        <taxon>Ectocarpales</taxon>
        <taxon>Ectocarpaceae</taxon>
        <taxon>Ectocarpus</taxon>
    </lineage>
</organism>
<dbReference type="Gene3D" id="3.10.290.60">
    <property type="entry name" value="Ubiquitin-activating enzyme E1, UFD domain"/>
    <property type="match status" value="1"/>
</dbReference>
<dbReference type="OrthoDB" id="10252231at2759"/>
<dbReference type="EC" id="6.2.1.45" evidence="4"/>
<evidence type="ECO:0000256" key="8">
    <source>
        <dbReference type="ARBA" id="ARBA00022840"/>
    </source>
</evidence>
<evidence type="ECO:0000313" key="13">
    <source>
        <dbReference type="Proteomes" id="UP000002630"/>
    </source>
</evidence>
<dbReference type="SUPFAM" id="SSF69572">
    <property type="entry name" value="Activating enzymes of the ubiquitin-like proteins"/>
    <property type="match status" value="2"/>
</dbReference>
<evidence type="ECO:0000256" key="5">
    <source>
        <dbReference type="ARBA" id="ARBA00022598"/>
    </source>
</evidence>
<comment type="catalytic activity">
    <reaction evidence="1">
        <text>ATP + ubiquitin + [E1 ubiquitin-activating enzyme]-L-cysteine = AMP + diphosphate + S-ubiquitinyl-[E1 ubiquitin-activating enzyme]-L-cysteine.</text>
        <dbReference type="EC" id="6.2.1.45"/>
    </reaction>
</comment>
<evidence type="ECO:0000256" key="4">
    <source>
        <dbReference type="ARBA" id="ARBA00012990"/>
    </source>
</evidence>
<dbReference type="InterPro" id="IPR000011">
    <property type="entry name" value="UBQ/SUMO-activ_enz_E1-like"/>
</dbReference>
<evidence type="ECO:0000256" key="6">
    <source>
        <dbReference type="ARBA" id="ARBA00022741"/>
    </source>
</evidence>
<gene>
    <name evidence="12" type="primary">UBA1</name>
    <name evidence="12" type="ORF">Esi_0049_0010</name>
</gene>
<dbReference type="NCBIfam" id="TIGR01408">
    <property type="entry name" value="Ube1"/>
    <property type="match status" value="1"/>
</dbReference>
<dbReference type="InterPro" id="IPR045886">
    <property type="entry name" value="ThiF/MoeB/HesA"/>
</dbReference>
<dbReference type="GO" id="GO:0006511">
    <property type="term" value="P:ubiquitin-dependent protein catabolic process"/>
    <property type="evidence" value="ECO:0007669"/>
    <property type="project" value="TreeGrafter"/>
</dbReference>
<feature type="active site" description="Glycyl thioester intermediate" evidence="9">
    <location>
        <position position="603"/>
    </location>
</feature>
<dbReference type="InterPro" id="IPR042302">
    <property type="entry name" value="E1_FCCH_sf"/>
</dbReference>
<dbReference type="GO" id="GO:0005737">
    <property type="term" value="C:cytoplasm"/>
    <property type="evidence" value="ECO:0007669"/>
    <property type="project" value="TreeGrafter"/>
</dbReference>
<evidence type="ECO:0000256" key="3">
    <source>
        <dbReference type="ARBA" id="ARBA00005673"/>
    </source>
</evidence>
<dbReference type="CDD" id="cd01490">
    <property type="entry name" value="Ube1_repeat2"/>
    <property type="match status" value="1"/>
</dbReference>
<dbReference type="PANTHER" id="PTHR10953:SF4">
    <property type="entry name" value="UBIQUITIN-ACTIVATING ENZYME E1 C-TERMINAL DOMAIN-CONTAINING PROTEIN"/>
    <property type="match status" value="1"/>
</dbReference>
<dbReference type="FunFam" id="2.40.30.180:FF:000002">
    <property type="entry name" value="Ubiquitin-activating enzyme E1 2"/>
    <property type="match status" value="1"/>
</dbReference>
<dbReference type="InterPro" id="IPR018074">
    <property type="entry name" value="UBQ-activ_enz_E1_CS"/>
</dbReference>
<dbReference type="InterPro" id="IPR019572">
    <property type="entry name" value="UBA_E1_SCCH"/>
</dbReference>
<dbReference type="PRINTS" id="PR01849">
    <property type="entry name" value="UBIQUITINACT"/>
</dbReference>
<dbReference type="Gene3D" id="1.10.10.2660">
    <property type="entry name" value="Ubiquitin-activating enzyme E1, SCCH domain"/>
    <property type="match status" value="1"/>
</dbReference>
<dbReference type="InterPro" id="IPR000594">
    <property type="entry name" value="ThiF_NAD_FAD-bd"/>
</dbReference>
<dbReference type="GO" id="GO:0005524">
    <property type="term" value="F:ATP binding"/>
    <property type="evidence" value="ECO:0007669"/>
    <property type="project" value="UniProtKB-KW"/>
</dbReference>
<dbReference type="Gene3D" id="3.40.50.12550">
    <property type="entry name" value="Ubiquitin-activating enzyme E1, inactive adenylation domain, subdomain 2"/>
    <property type="match status" value="1"/>
</dbReference>
<dbReference type="Pfam" id="PF10585">
    <property type="entry name" value="UBA_E1_SCCH"/>
    <property type="match status" value="1"/>
</dbReference>
<keyword evidence="7 10" id="KW-0833">Ubl conjugation pathway</keyword>
<dbReference type="InterPro" id="IPR038252">
    <property type="entry name" value="UBA_E1_C_sf"/>
</dbReference>
<dbReference type="Gene3D" id="3.40.50.720">
    <property type="entry name" value="NAD(P)-binding Rossmann-like Domain"/>
    <property type="match status" value="1"/>
</dbReference>
<dbReference type="InterPro" id="IPR035985">
    <property type="entry name" value="Ubiquitin-activating_enz"/>
</dbReference>
<dbReference type="Pfam" id="PF00899">
    <property type="entry name" value="ThiF"/>
    <property type="match status" value="2"/>
</dbReference>
<dbReference type="SMART" id="SM00985">
    <property type="entry name" value="UBA_e1_C"/>
    <property type="match status" value="1"/>
</dbReference>
<dbReference type="InterPro" id="IPR018965">
    <property type="entry name" value="Ub-activating_enz_E1_C"/>
</dbReference>
<evidence type="ECO:0000256" key="7">
    <source>
        <dbReference type="ARBA" id="ARBA00022786"/>
    </source>
</evidence>
<keyword evidence="13" id="KW-1185">Reference proteome</keyword>
<comment type="similarity">
    <text evidence="3 10">Belongs to the ubiquitin-activating E1 family.</text>
</comment>
<dbReference type="InterPro" id="IPR018075">
    <property type="entry name" value="UBQ-activ_enz_E1"/>
</dbReference>
<protein>
    <recommendedName>
        <fullName evidence="4">E1 ubiquitin-activating enzyme</fullName>
        <ecNumber evidence="4">6.2.1.45</ecNumber>
    </recommendedName>
</protein>
<dbReference type="eggNOG" id="KOG2012">
    <property type="taxonomic scope" value="Eukaryota"/>
</dbReference>